<dbReference type="SUPFAM" id="SSF50447">
    <property type="entry name" value="Translation proteins"/>
    <property type="match status" value="1"/>
</dbReference>
<gene>
    <name evidence="1" type="ORF">NPIRD3C_1760</name>
</gene>
<accession>A0A0C5CCS1</accession>
<dbReference type="OrthoDB" id="60264at2157"/>
<dbReference type="InterPro" id="IPR007504">
    <property type="entry name" value="H/ACA_rnp_Gar1/Naf1"/>
</dbReference>
<dbReference type="AlphaFoldDB" id="A0A0C5CCS1"/>
<dbReference type="STRING" id="1582439.NPIRD3C_1760"/>
<dbReference type="PATRIC" id="fig|1582439.9.peg.1815"/>
<dbReference type="InterPro" id="IPR038664">
    <property type="entry name" value="Gar1/Naf1_Cbf5-bd_sf"/>
</dbReference>
<dbReference type="GO" id="GO:0001522">
    <property type="term" value="P:pseudouridine synthesis"/>
    <property type="evidence" value="ECO:0007669"/>
    <property type="project" value="InterPro"/>
</dbReference>
<reference evidence="1 2" key="3">
    <citation type="journal article" date="2019" name="Int. J. Syst. Evol. Microbiol.">
        <title>Nitrosopumilus adriaticus sp. nov. and Nitrosopumilus piranensis sp. nov., two ammonia-oxidizing archaea from the Adriatic Sea and members of the class Nitrososphaeria.</title>
        <authorList>
            <person name="Bayer B."/>
            <person name="Vojvoda J."/>
            <person name="Reinthaler T."/>
            <person name="Reyes C."/>
            <person name="Pinto M."/>
            <person name="Herndl G.J."/>
        </authorList>
    </citation>
    <scope>NUCLEOTIDE SEQUENCE [LARGE SCALE GENOMIC DNA]</scope>
    <source>
        <strain evidence="1 2">D3C</strain>
    </source>
</reference>
<dbReference type="Pfam" id="PF04410">
    <property type="entry name" value="Gar1"/>
    <property type="match status" value="1"/>
</dbReference>
<dbReference type="EMBL" id="CP010868">
    <property type="protein sequence ID" value="AJM92972.1"/>
    <property type="molecule type" value="Genomic_DNA"/>
</dbReference>
<keyword evidence="2" id="KW-1185">Reference proteome</keyword>
<dbReference type="Gene3D" id="2.40.10.230">
    <property type="entry name" value="Probable tRNA pseudouridine synthase domain"/>
    <property type="match status" value="1"/>
</dbReference>
<proteinExistence type="predicted"/>
<dbReference type="HOGENOM" id="CLU_165890_0_0_2"/>
<name>A0A0C5CCS1_9ARCH</name>
<evidence type="ECO:0000313" key="1">
    <source>
        <dbReference type="EMBL" id="AJM92972.1"/>
    </source>
</evidence>
<sequence>MQEVGEIMHLAGSGRVIIQLSNKLVEGQILCDEKGTRVAKVMELIGPVRRPFASATPLTNNIKKYIGKSVFATEHSPDNSKKKFRRRKK</sequence>
<dbReference type="GO" id="GO:0042254">
    <property type="term" value="P:ribosome biogenesis"/>
    <property type="evidence" value="ECO:0007669"/>
    <property type="project" value="InterPro"/>
</dbReference>
<protein>
    <recommendedName>
        <fullName evidence="3">H/ACA RNA-protein complex component Gar1</fullName>
    </recommendedName>
</protein>
<organism evidence="1 2">
    <name type="scientific">Nitrosopumilus piranensis</name>
    <dbReference type="NCBI Taxonomy" id="1582439"/>
    <lineage>
        <taxon>Archaea</taxon>
        <taxon>Nitrososphaerota</taxon>
        <taxon>Nitrososphaeria</taxon>
        <taxon>Nitrosopumilales</taxon>
        <taxon>Nitrosopumilaceae</taxon>
        <taxon>Nitrosopumilus</taxon>
    </lineage>
</organism>
<dbReference type="InterPro" id="IPR009000">
    <property type="entry name" value="Transl_B-barrel_sf"/>
</dbReference>
<reference evidence="1 2" key="2">
    <citation type="journal article" date="2016" name="ISME J.">
        <title>Physiological and genomic characterization of two novel marine thaumarchaeal strains indicates niche differentiation.</title>
        <authorList>
            <person name="Bayer B."/>
            <person name="Vojvoda J."/>
            <person name="Offre P."/>
            <person name="Alves R.J."/>
            <person name="Elisabeth N.H."/>
            <person name="Garcia J.A."/>
            <person name="Volland J.M."/>
            <person name="Srivastava A."/>
            <person name="Schleper C."/>
            <person name="Herndl G.J."/>
        </authorList>
    </citation>
    <scope>NUCLEOTIDE SEQUENCE [LARGE SCALE GENOMIC DNA]</scope>
    <source>
        <strain evidence="1 2">D3C</strain>
    </source>
</reference>
<evidence type="ECO:0000313" key="2">
    <source>
        <dbReference type="Proteomes" id="UP000032027"/>
    </source>
</evidence>
<dbReference type="KEGG" id="nid:NPIRD3C_1760"/>
<evidence type="ECO:0008006" key="3">
    <source>
        <dbReference type="Google" id="ProtNLM"/>
    </source>
</evidence>
<reference evidence="2" key="1">
    <citation type="submission" date="2015-02" db="EMBL/GenBank/DDBJ databases">
        <title>Characterization of two novel Thaumarchaeota isolated from the Northern Adriatic Sea.</title>
        <authorList>
            <person name="Bayer B."/>
            <person name="Vojvoda J."/>
            <person name="Offre P."/>
            <person name="Srivastava A."/>
            <person name="Elisabeth N."/>
            <person name="Garcia J.A.L."/>
            <person name="Schleper C."/>
            <person name="Herndl G.J."/>
        </authorList>
    </citation>
    <scope>NUCLEOTIDE SEQUENCE [LARGE SCALE GENOMIC DNA]</scope>
    <source>
        <strain evidence="2">D3C</strain>
    </source>
</reference>
<dbReference type="Proteomes" id="UP000032027">
    <property type="component" value="Chromosome"/>
</dbReference>